<reference evidence="1" key="1">
    <citation type="submission" date="2023-08" db="EMBL/GenBank/DDBJ databases">
        <authorList>
            <person name="Chen Y."/>
            <person name="Shah S."/>
            <person name="Dougan E. K."/>
            <person name="Thang M."/>
            <person name="Chan C."/>
        </authorList>
    </citation>
    <scope>NUCLEOTIDE SEQUENCE</scope>
</reference>
<dbReference type="SUPFAM" id="SSF51197">
    <property type="entry name" value="Clavaminate synthase-like"/>
    <property type="match status" value="1"/>
</dbReference>
<accession>A0AA36IM08</accession>
<proteinExistence type="predicted"/>
<evidence type="ECO:0000313" key="1">
    <source>
        <dbReference type="EMBL" id="CAJ1389216.1"/>
    </source>
</evidence>
<keyword evidence="2" id="KW-1185">Reference proteome</keyword>
<comment type="caution">
    <text evidence="1">The sequence shown here is derived from an EMBL/GenBank/DDBJ whole genome shotgun (WGS) entry which is preliminary data.</text>
</comment>
<organism evidence="1 2">
    <name type="scientific">Effrenium voratum</name>
    <dbReference type="NCBI Taxonomy" id="2562239"/>
    <lineage>
        <taxon>Eukaryota</taxon>
        <taxon>Sar</taxon>
        <taxon>Alveolata</taxon>
        <taxon>Dinophyceae</taxon>
        <taxon>Suessiales</taxon>
        <taxon>Symbiodiniaceae</taxon>
        <taxon>Effrenium</taxon>
    </lineage>
</organism>
<gene>
    <name evidence="1" type="ORF">EVOR1521_LOCUS14881</name>
</gene>
<evidence type="ECO:0008006" key="3">
    <source>
        <dbReference type="Google" id="ProtNLM"/>
    </source>
</evidence>
<dbReference type="EMBL" id="CAUJNA010001826">
    <property type="protein sequence ID" value="CAJ1389216.1"/>
    <property type="molecule type" value="Genomic_DNA"/>
</dbReference>
<evidence type="ECO:0000313" key="2">
    <source>
        <dbReference type="Proteomes" id="UP001178507"/>
    </source>
</evidence>
<name>A0AA36IM08_9DINO</name>
<protein>
    <recommendedName>
        <fullName evidence="3">PDZ domain-containing protein</fullName>
    </recommendedName>
</protein>
<sequence length="543" mass="57352">MLAVSACPWKVQAVPCALSRSPPEARSAMRAGWEEAFGFVGLACCLWSATCRGHGGRCSRCSRRSADTWVAPLVHTKGAPSKGNLALGAVEQNEVRRLYGQVFSPELQAWKPVLLQQTGPQRWEDGGGLCLDLSLEDLIAAVPGREGVEEPAPAWPAELREELAQWPLKGPGTLVFDPNFFVQRGAARVLLGPGPVLFPGAAAALGLPTADCTQALRAAVAGRSLQAVLGKADSMEGLLGGLPPSLQSGHFDLPTDASSTCEAVMHQPLDVLELESRSWTCGAVVRELKGPEAGCIGCRVGDFISKIDGADVMDLPFDDVVRRLRAGPLKVSFARPDRTDFMYLREVPAVPESMAPFLGGEPVDMQQLVPALAEHLAGGDLFFHRATPMLFAGDGGTASHLHIDAQGTPLVQFCHVLHGTKLLLTAPRADAEPGPVLPWGSEASEVRFPAGGVLQQEAAEWLLRPEVSVAAAGPGDLLLFQGQAPHAGCNGTGELNVSLFHSAQPIRAMLEGAFGPAYQALAQRMTSGKSFCGHLPTCVACSV</sequence>
<dbReference type="Proteomes" id="UP001178507">
    <property type="component" value="Unassembled WGS sequence"/>
</dbReference>
<dbReference type="AlphaFoldDB" id="A0AA36IM08"/>